<dbReference type="FunCoup" id="A0A0N8P020">
    <property type="interactions" value="15"/>
</dbReference>
<feature type="compositionally biased region" description="Basic residues" evidence="1">
    <location>
        <begin position="298"/>
        <end position="308"/>
    </location>
</feature>
<evidence type="ECO:0000313" key="3">
    <source>
        <dbReference type="Proteomes" id="UP000007801"/>
    </source>
</evidence>
<feature type="compositionally biased region" description="Basic and acidic residues" evidence="1">
    <location>
        <begin position="213"/>
        <end position="223"/>
    </location>
</feature>
<proteinExistence type="predicted"/>
<organism evidence="2 3">
    <name type="scientific">Drosophila ananassae</name>
    <name type="common">Fruit fly</name>
    <dbReference type="NCBI Taxonomy" id="7217"/>
    <lineage>
        <taxon>Eukaryota</taxon>
        <taxon>Metazoa</taxon>
        <taxon>Ecdysozoa</taxon>
        <taxon>Arthropoda</taxon>
        <taxon>Hexapoda</taxon>
        <taxon>Insecta</taxon>
        <taxon>Pterygota</taxon>
        <taxon>Neoptera</taxon>
        <taxon>Endopterygota</taxon>
        <taxon>Diptera</taxon>
        <taxon>Brachycera</taxon>
        <taxon>Muscomorpha</taxon>
        <taxon>Ephydroidea</taxon>
        <taxon>Drosophilidae</taxon>
        <taxon>Drosophila</taxon>
        <taxon>Sophophora</taxon>
    </lineage>
</organism>
<name>A0A0N8P020_DROAN</name>
<dbReference type="EMBL" id="CH902619">
    <property type="protein sequence ID" value="KPU75900.1"/>
    <property type="molecule type" value="Genomic_DNA"/>
</dbReference>
<dbReference type="Proteomes" id="UP000007801">
    <property type="component" value="Unassembled WGS sequence"/>
</dbReference>
<dbReference type="GeneID" id="26515031"/>
<feature type="compositionally biased region" description="Basic and acidic residues" evidence="1">
    <location>
        <begin position="171"/>
        <end position="194"/>
    </location>
</feature>
<feature type="region of interest" description="Disordered" evidence="1">
    <location>
        <begin position="282"/>
        <end position="308"/>
    </location>
</feature>
<reference evidence="2 3" key="1">
    <citation type="journal article" date="2007" name="Nature">
        <title>Evolution of genes and genomes on the Drosophila phylogeny.</title>
        <authorList>
            <consortium name="Drosophila 12 Genomes Consortium"/>
            <person name="Clark A.G."/>
            <person name="Eisen M.B."/>
            <person name="Smith D.R."/>
            <person name="Bergman C.M."/>
            <person name="Oliver B."/>
            <person name="Markow T.A."/>
            <person name="Kaufman T.C."/>
            <person name="Kellis M."/>
            <person name="Gelbart W."/>
            <person name="Iyer V.N."/>
            <person name="Pollard D.A."/>
            <person name="Sackton T.B."/>
            <person name="Larracuente A.M."/>
            <person name="Singh N.D."/>
            <person name="Abad J.P."/>
            <person name="Abt D.N."/>
            <person name="Adryan B."/>
            <person name="Aguade M."/>
            <person name="Akashi H."/>
            <person name="Anderson W.W."/>
            <person name="Aquadro C.F."/>
            <person name="Ardell D.H."/>
            <person name="Arguello R."/>
            <person name="Artieri C.G."/>
            <person name="Barbash D.A."/>
            <person name="Barker D."/>
            <person name="Barsanti P."/>
            <person name="Batterham P."/>
            <person name="Batzoglou S."/>
            <person name="Begun D."/>
            <person name="Bhutkar A."/>
            <person name="Blanco E."/>
            <person name="Bosak S.A."/>
            <person name="Bradley R.K."/>
            <person name="Brand A.D."/>
            <person name="Brent M.R."/>
            <person name="Brooks A.N."/>
            <person name="Brown R.H."/>
            <person name="Butlin R.K."/>
            <person name="Caggese C."/>
            <person name="Calvi B.R."/>
            <person name="Bernardo de Carvalho A."/>
            <person name="Caspi A."/>
            <person name="Castrezana S."/>
            <person name="Celniker S.E."/>
            <person name="Chang J.L."/>
            <person name="Chapple C."/>
            <person name="Chatterji S."/>
            <person name="Chinwalla A."/>
            <person name="Civetta A."/>
            <person name="Clifton S.W."/>
            <person name="Comeron J.M."/>
            <person name="Costello J.C."/>
            <person name="Coyne J.A."/>
            <person name="Daub J."/>
            <person name="David R.G."/>
            <person name="Delcher A.L."/>
            <person name="Delehaunty K."/>
            <person name="Do C.B."/>
            <person name="Ebling H."/>
            <person name="Edwards K."/>
            <person name="Eickbush T."/>
            <person name="Evans J.D."/>
            <person name="Filipski A."/>
            <person name="Findeiss S."/>
            <person name="Freyhult E."/>
            <person name="Fulton L."/>
            <person name="Fulton R."/>
            <person name="Garcia A.C."/>
            <person name="Gardiner A."/>
            <person name="Garfield D.A."/>
            <person name="Garvin B.E."/>
            <person name="Gibson G."/>
            <person name="Gilbert D."/>
            <person name="Gnerre S."/>
            <person name="Godfrey J."/>
            <person name="Good R."/>
            <person name="Gotea V."/>
            <person name="Gravely B."/>
            <person name="Greenberg A.J."/>
            <person name="Griffiths-Jones S."/>
            <person name="Gross S."/>
            <person name="Guigo R."/>
            <person name="Gustafson E.A."/>
            <person name="Haerty W."/>
            <person name="Hahn M.W."/>
            <person name="Halligan D.L."/>
            <person name="Halpern A.L."/>
            <person name="Halter G.M."/>
            <person name="Han M.V."/>
            <person name="Heger A."/>
            <person name="Hillier L."/>
            <person name="Hinrichs A.S."/>
            <person name="Holmes I."/>
            <person name="Hoskins R.A."/>
            <person name="Hubisz M.J."/>
            <person name="Hultmark D."/>
            <person name="Huntley M.A."/>
            <person name="Jaffe D.B."/>
            <person name="Jagadeeshan S."/>
            <person name="Jeck W.R."/>
            <person name="Johnson J."/>
            <person name="Jones C.D."/>
            <person name="Jordan W.C."/>
            <person name="Karpen G.H."/>
            <person name="Kataoka E."/>
            <person name="Keightley P.D."/>
            <person name="Kheradpour P."/>
            <person name="Kirkness E.F."/>
            <person name="Koerich L.B."/>
            <person name="Kristiansen K."/>
            <person name="Kudrna D."/>
            <person name="Kulathinal R.J."/>
            <person name="Kumar S."/>
            <person name="Kwok R."/>
            <person name="Lander E."/>
            <person name="Langley C.H."/>
            <person name="Lapoint R."/>
            <person name="Lazzaro B.P."/>
            <person name="Lee S.J."/>
            <person name="Levesque L."/>
            <person name="Li R."/>
            <person name="Lin C.F."/>
            <person name="Lin M.F."/>
            <person name="Lindblad-Toh K."/>
            <person name="Llopart A."/>
            <person name="Long M."/>
            <person name="Low L."/>
            <person name="Lozovsky E."/>
            <person name="Lu J."/>
            <person name="Luo M."/>
            <person name="Machado C.A."/>
            <person name="Makalowski W."/>
            <person name="Marzo M."/>
            <person name="Matsuda M."/>
            <person name="Matzkin L."/>
            <person name="McAllister B."/>
            <person name="McBride C.S."/>
            <person name="McKernan B."/>
            <person name="McKernan K."/>
            <person name="Mendez-Lago M."/>
            <person name="Minx P."/>
            <person name="Mollenhauer M.U."/>
            <person name="Montooth K."/>
            <person name="Mount S.M."/>
            <person name="Mu X."/>
            <person name="Myers E."/>
            <person name="Negre B."/>
            <person name="Newfeld S."/>
            <person name="Nielsen R."/>
            <person name="Noor M.A."/>
            <person name="O'Grady P."/>
            <person name="Pachter L."/>
            <person name="Papaceit M."/>
            <person name="Parisi M.J."/>
            <person name="Parisi M."/>
            <person name="Parts L."/>
            <person name="Pedersen J.S."/>
            <person name="Pesole G."/>
            <person name="Phillippy A.M."/>
            <person name="Ponting C.P."/>
            <person name="Pop M."/>
            <person name="Porcelli D."/>
            <person name="Powell J.R."/>
            <person name="Prohaska S."/>
            <person name="Pruitt K."/>
            <person name="Puig M."/>
            <person name="Quesneville H."/>
            <person name="Ram K.R."/>
            <person name="Rand D."/>
            <person name="Rasmussen M.D."/>
            <person name="Reed L.K."/>
            <person name="Reenan R."/>
            <person name="Reily A."/>
            <person name="Remington K.A."/>
            <person name="Rieger T.T."/>
            <person name="Ritchie M.G."/>
            <person name="Robin C."/>
            <person name="Rogers Y.H."/>
            <person name="Rohde C."/>
            <person name="Rozas J."/>
            <person name="Rubenfield M.J."/>
            <person name="Ruiz A."/>
            <person name="Russo S."/>
            <person name="Salzberg S.L."/>
            <person name="Sanchez-Gracia A."/>
            <person name="Saranga D.J."/>
            <person name="Sato H."/>
            <person name="Schaeffer S.W."/>
            <person name="Schatz M.C."/>
            <person name="Schlenke T."/>
            <person name="Schwartz R."/>
            <person name="Segarra C."/>
            <person name="Singh R.S."/>
            <person name="Sirot L."/>
            <person name="Sirota M."/>
            <person name="Sisneros N.B."/>
            <person name="Smith C.D."/>
            <person name="Smith T.F."/>
            <person name="Spieth J."/>
            <person name="Stage D.E."/>
            <person name="Stark A."/>
            <person name="Stephan W."/>
            <person name="Strausberg R.L."/>
            <person name="Strempel S."/>
            <person name="Sturgill D."/>
            <person name="Sutton G."/>
            <person name="Sutton G.G."/>
            <person name="Tao W."/>
            <person name="Teichmann S."/>
            <person name="Tobari Y.N."/>
            <person name="Tomimura Y."/>
            <person name="Tsolas J.M."/>
            <person name="Valente V.L."/>
            <person name="Venter E."/>
            <person name="Venter J.C."/>
            <person name="Vicario S."/>
            <person name="Vieira F.G."/>
            <person name="Vilella A.J."/>
            <person name="Villasante A."/>
            <person name="Walenz B."/>
            <person name="Wang J."/>
            <person name="Wasserman M."/>
            <person name="Watts T."/>
            <person name="Wilson D."/>
            <person name="Wilson R.K."/>
            <person name="Wing R.A."/>
            <person name="Wolfner M.F."/>
            <person name="Wong A."/>
            <person name="Wong G.K."/>
            <person name="Wu C.I."/>
            <person name="Wu G."/>
            <person name="Yamamoto D."/>
            <person name="Yang H.P."/>
            <person name="Yang S.P."/>
            <person name="Yorke J.A."/>
            <person name="Yoshida K."/>
            <person name="Zdobnov E."/>
            <person name="Zhang P."/>
            <person name="Zhang Y."/>
            <person name="Zimin A.V."/>
            <person name="Baldwin J."/>
            <person name="Abdouelleil A."/>
            <person name="Abdulkadir J."/>
            <person name="Abebe A."/>
            <person name="Abera B."/>
            <person name="Abreu J."/>
            <person name="Acer S.C."/>
            <person name="Aftuck L."/>
            <person name="Alexander A."/>
            <person name="An P."/>
            <person name="Anderson E."/>
            <person name="Anderson S."/>
            <person name="Arachi H."/>
            <person name="Azer M."/>
            <person name="Bachantsang P."/>
            <person name="Barry A."/>
            <person name="Bayul T."/>
            <person name="Berlin A."/>
            <person name="Bessette D."/>
            <person name="Bloom T."/>
            <person name="Blye J."/>
            <person name="Boguslavskiy L."/>
            <person name="Bonnet C."/>
            <person name="Boukhgalter B."/>
            <person name="Bourzgui I."/>
            <person name="Brown A."/>
            <person name="Cahill P."/>
            <person name="Channer S."/>
            <person name="Cheshatsang Y."/>
            <person name="Chuda L."/>
            <person name="Citroen M."/>
            <person name="Collymore A."/>
            <person name="Cooke P."/>
            <person name="Costello M."/>
            <person name="D'Aco K."/>
            <person name="Daza R."/>
            <person name="De Haan G."/>
            <person name="DeGray S."/>
            <person name="DeMaso C."/>
            <person name="Dhargay N."/>
            <person name="Dooley K."/>
            <person name="Dooley E."/>
            <person name="Doricent M."/>
            <person name="Dorje P."/>
            <person name="Dorjee K."/>
            <person name="Dupes A."/>
            <person name="Elong R."/>
            <person name="Falk J."/>
            <person name="Farina A."/>
            <person name="Faro S."/>
            <person name="Ferguson D."/>
            <person name="Fisher S."/>
            <person name="Foley C.D."/>
            <person name="Franke A."/>
            <person name="Friedrich D."/>
            <person name="Gadbois L."/>
            <person name="Gearin G."/>
            <person name="Gearin C.R."/>
            <person name="Giannoukos G."/>
            <person name="Goode T."/>
            <person name="Graham J."/>
            <person name="Grandbois E."/>
            <person name="Grewal S."/>
            <person name="Gyaltsen K."/>
            <person name="Hafez N."/>
            <person name="Hagos B."/>
            <person name="Hall J."/>
            <person name="Henson C."/>
            <person name="Hollinger A."/>
            <person name="Honan T."/>
            <person name="Huard M.D."/>
            <person name="Hughes L."/>
            <person name="Hurhula B."/>
            <person name="Husby M.E."/>
            <person name="Kamat A."/>
            <person name="Kanga B."/>
            <person name="Kashin S."/>
            <person name="Khazanovich D."/>
            <person name="Kisner P."/>
            <person name="Lance K."/>
            <person name="Lara M."/>
            <person name="Lee W."/>
            <person name="Lennon N."/>
            <person name="Letendre F."/>
            <person name="LeVine R."/>
            <person name="Lipovsky A."/>
            <person name="Liu X."/>
            <person name="Liu J."/>
            <person name="Liu S."/>
            <person name="Lokyitsang T."/>
            <person name="Lokyitsang Y."/>
            <person name="Lubonja R."/>
            <person name="Lui A."/>
            <person name="MacDonald P."/>
            <person name="Magnisalis V."/>
            <person name="Maru K."/>
            <person name="Matthews C."/>
            <person name="McCusker W."/>
            <person name="McDonough S."/>
            <person name="Mehta T."/>
            <person name="Meldrim J."/>
            <person name="Meneus L."/>
            <person name="Mihai O."/>
            <person name="Mihalev A."/>
            <person name="Mihova T."/>
            <person name="Mittelman R."/>
            <person name="Mlenga V."/>
            <person name="Montmayeur A."/>
            <person name="Mulrain L."/>
            <person name="Navidi A."/>
            <person name="Naylor J."/>
            <person name="Negash T."/>
            <person name="Nguyen T."/>
            <person name="Nguyen N."/>
            <person name="Nicol R."/>
            <person name="Norbu C."/>
            <person name="Norbu N."/>
            <person name="Novod N."/>
            <person name="O'Neill B."/>
            <person name="Osman S."/>
            <person name="Markiewicz E."/>
            <person name="Oyono O.L."/>
            <person name="Patti C."/>
            <person name="Phunkhang P."/>
            <person name="Pierre F."/>
            <person name="Priest M."/>
            <person name="Raghuraman S."/>
            <person name="Rege F."/>
            <person name="Reyes R."/>
            <person name="Rise C."/>
            <person name="Rogov P."/>
            <person name="Ross K."/>
            <person name="Ryan E."/>
            <person name="Settipalli S."/>
            <person name="Shea T."/>
            <person name="Sherpa N."/>
            <person name="Shi L."/>
            <person name="Shih D."/>
            <person name="Sparrow T."/>
            <person name="Spaulding J."/>
            <person name="Stalker J."/>
            <person name="Stange-Thomann N."/>
            <person name="Stavropoulos S."/>
            <person name="Stone C."/>
            <person name="Strader C."/>
            <person name="Tesfaye S."/>
            <person name="Thomson T."/>
            <person name="Thoulutsang Y."/>
            <person name="Thoulutsang D."/>
            <person name="Topham K."/>
            <person name="Topping I."/>
            <person name="Tsamla T."/>
            <person name="Vassiliev H."/>
            <person name="Vo A."/>
            <person name="Wangchuk T."/>
            <person name="Wangdi T."/>
            <person name="Weiand M."/>
            <person name="Wilkinson J."/>
            <person name="Wilson A."/>
            <person name="Yadav S."/>
            <person name="Young G."/>
            <person name="Yu Q."/>
            <person name="Zembek L."/>
            <person name="Zhong D."/>
            <person name="Zimmer A."/>
            <person name="Zwirko Z."/>
            <person name="Jaffe D.B."/>
            <person name="Alvarez P."/>
            <person name="Brockman W."/>
            <person name="Butler J."/>
            <person name="Chin C."/>
            <person name="Gnerre S."/>
            <person name="Grabherr M."/>
            <person name="Kleber M."/>
            <person name="Mauceli E."/>
            <person name="MacCallum I."/>
        </authorList>
    </citation>
    <scope>NUCLEOTIDE SEQUENCE [LARGE SCALE GENOMIC DNA]</scope>
    <source>
        <strain evidence="3">Tucson 14024-0371.13</strain>
    </source>
</reference>
<feature type="region of interest" description="Disordered" evidence="1">
    <location>
        <begin position="157"/>
        <end position="258"/>
    </location>
</feature>
<evidence type="ECO:0000256" key="1">
    <source>
        <dbReference type="SAM" id="MobiDB-lite"/>
    </source>
</evidence>
<dbReference type="GO" id="GO:0032783">
    <property type="term" value="C:super elongation complex"/>
    <property type="evidence" value="ECO:0007669"/>
    <property type="project" value="EnsemblMetazoa"/>
</dbReference>
<dbReference type="KEGG" id="dan:26515031"/>
<dbReference type="STRING" id="7217.A0A0N8P020"/>
<protein>
    <submittedName>
        <fullName evidence="2">Uncharacterized protein</fullName>
    </submittedName>
</protein>
<gene>
    <name evidence="2" type="primary">Dana\GF27622</name>
    <name evidence="2" type="ORF">GF27622</name>
</gene>
<keyword evidence="3" id="KW-1185">Reference proteome</keyword>
<feature type="compositionally biased region" description="Polar residues" evidence="1">
    <location>
        <begin position="233"/>
        <end position="242"/>
    </location>
</feature>
<evidence type="ECO:0000313" key="2">
    <source>
        <dbReference type="EMBL" id="KPU75900.1"/>
    </source>
</evidence>
<feature type="region of interest" description="Disordered" evidence="1">
    <location>
        <begin position="74"/>
        <end position="110"/>
    </location>
</feature>
<dbReference type="InParanoid" id="A0A0N8P020"/>
<accession>A0A0N8P020</accession>
<dbReference type="OrthoDB" id="7610693at2759"/>
<dbReference type="AlphaFoldDB" id="A0A0N8P020"/>
<sequence length="330" mass="36915">MDHLKPGDSCLECVELGLDHKLRLFYINLEEELLKCESRTCLWPHNDEVSSDEDVDFADPAEIDLNVWKSDHSSASFSSPPAHPAPKTTDKVESSSYSEEASFPATEPDDDDEFIIGLLQQLDPAPQIVSSLPELSSAAHPETKTQSDFDMPNLMDFNIDFPEPETEPATESEKPPLDKESDHPPTKLKIKEQKGSLLKSLKSQLSDKLNSLSEKELQSEEKFNPAPADIKPQITSNQQIDPFSSPLKKASTQPRSPQPALNIIISIPELKKPNSFLDVIKRHNTERSSGARGEKRNRYPGRGRGRYTKAVKHLFDNLENTNGKQTPPRP</sequence>
<feature type="compositionally biased region" description="Low complexity" evidence="1">
    <location>
        <begin position="195"/>
        <end position="212"/>
    </location>
</feature>